<dbReference type="EMBL" id="JAULSV010000001">
    <property type="protein sequence ID" value="KAK0658017.1"/>
    <property type="molecule type" value="Genomic_DNA"/>
</dbReference>
<evidence type="ECO:0000256" key="4">
    <source>
        <dbReference type="SAM" id="SignalP"/>
    </source>
</evidence>
<feature type="domain" description="Pyrrolo-quinoline quinone repeat" evidence="5">
    <location>
        <begin position="294"/>
        <end position="447"/>
    </location>
</feature>
<dbReference type="SUPFAM" id="SSF50998">
    <property type="entry name" value="Quinoprotein alcohol dehydrogenase-like"/>
    <property type="match status" value="1"/>
</dbReference>
<dbReference type="PROSITE" id="PS51257">
    <property type="entry name" value="PROKAR_LIPOPROTEIN"/>
    <property type="match status" value="1"/>
</dbReference>
<protein>
    <submittedName>
        <fullName evidence="6">Quinon protein alcohol dehydrogenase-like superfamily</fullName>
    </submittedName>
</protein>
<evidence type="ECO:0000313" key="7">
    <source>
        <dbReference type="Proteomes" id="UP001174936"/>
    </source>
</evidence>
<proteinExistence type="inferred from homology"/>
<evidence type="ECO:0000256" key="2">
    <source>
        <dbReference type="ARBA" id="ARBA00008156"/>
    </source>
</evidence>
<dbReference type="AlphaFoldDB" id="A0AA39YUU6"/>
<dbReference type="PANTHER" id="PTHR32303">
    <property type="entry name" value="QUINOPROTEIN ALCOHOL DEHYDROGENASE (CYTOCHROME C)"/>
    <property type="match status" value="1"/>
</dbReference>
<dbReference type="PANTHER" id="PTHR32303:SF10">
    <property type="entry name" value="OUTER MEMBRANE PROTEIN ASSEMBLY FACTOR BAMB"/>
    <property type="match status" value="1"/>
</dbReference>
<comment type="caution">
    <text evidence="6">The sequence shown here is derived from an EMBL/GenBank/DDBJ whole genome shotgun (WGS) entry which is preliminary data.</text>
</comment>
<dbReference type="InterPro" id="IPR002372">
    <property type="entry name" value="PQQ_rpt_dom"/>
</dbReference>
<reference evidence="6" key="1">
    <citation type="submission" date="2023-06" db="EMBL/GenBank/DDBJ databases">
        <title>Genome-scale phylogeny and comparative genomics of the fungal order Sordariales.</title>
        <authorList>
            <consortium name="Lawrence Berkeley National Laboratory"/>
            <person name="Hensen N."/>
            <person name="Bonometti L."/>
            <person name="Westerberg I."/>
            <person name="Brannstrom I.O."/>
            <person name="Guillou S."/>
            <person name="Cros-Aarteil S."/>
            <person name="Calhoun S."/>
            <person name="Haridas S."/>
            <person name="Kuo A."/>
            <person name="Mondo S."/>
            <person name="Pangilinan J."/>
            <person name="Riley R."/>
            <person name="Labutti K."/>
            <person name="Andreopoulos B."/>
            <person name="Lipzen A."/>
            <person name="Chen C."/>
            <person name="Yanf M."/>
            <person name="Daum C."/>
            <person name="Ng V."/>
            <person name="Clum A."/>
            <person name="Steindorff A."/>
            <person name="Ohm R."/>
            <person name="Martin F."/>
            <person name="Silar P."/>
            <person name="Natvig D."/>
            <person name="Lalanne C."/>
            <person name="Gautier V."/>
            <person name="Ament-Velasquez S.L."/>
            <person name="Kruys A."/>
            <person name="Hutchinson M.I."/>
            <person name="Powell A.J."/>
            <person name="Barry K."/>
            <person name="Miller A.N."/>
            <person name="Grigoriev I.V."/>
            <person name="Debuchy R."/>
            <person name="Gladieux P."/>
            <person name="Thoren M.H."/>
            <person name="Johannesson H."/>
        </authorList>
    </citation>
    <scope>NUCLEOTIDE SEQUENCE</scope>
    <source>
        <strain evidence="6">SMH2532-1</strain>
    </source>
</reference>
<sequence length="494" mass="52308">MVKFSSLLALAAASCVSGWSGWGGSHLNNRWAQSTKISTSSIPSLAEHCKKTYPVGVSVPPTVVGGIAYYSTWSGAVVALDYKACTVKWQINVTAIVENFRALTIYQSALTQAISRTSPQIDPVSNILYFGTQTWALLVAADLATGQVLGIHQINPHPIAMITMSPTLWNGSLLVGGSSAEENAAFLLNDDASQYPCCTFIGNVVSIKFDRPSHKFIINWDVPMIPPDAPTNGTTGTWSGIGVWGSQPAIDIQRNQVLFATGNVYTAPEAYLPCTEETTSDFDACLPSSIWQEAVIALDLTTGKPNWVRRLSPLDAWTLVCGVPGAIPRDEALCPHEPGPDADFGMAPAFVPSSTSGGGKDVVTLGQKNGNLYALDAATGKIEWATATSPGGPGGGLMWGVAADEARVYFTAINYPNEGWTLVPSGIVNNASGFGAADVKTGKIVWSTGKEVARYKLDGPFYGGVAVHDEYLFVGTGYKGAQGEGHFYVLKVEG</sequence>
<feature type="signal peptide" evidence="4">
    <location>
        <begin position="1"/>
        <end position="18"/>
    </location>
</feature>
<comment type="cofactor">
    <cofactor evidence="1">
        <name>pyrroloquinoline quinone</name>
        <dbReference type="ChEBI" id="CHEBI:58442"/>
    </cofactor>
</comment>
<keyword evidence="7" id="KW-1185">Reference proteome</keyword>
<comment type="similarity">
    <text evidence="2">Belongs to the bacterial PQQ dehydrogenase family.</text>
</comment>
<dbReference type="InterPro" id="IPR018391">
    <property type="entry name" value="PQQ_b-propeller_rpt"/>
</dbReference>
<keyword evidence="4" id="KW-0732">Signal</keyword>
<accession>A0AA39YUU6</accession>
<evidence type="ECO:0000259" key="5">
    <source>
        <dbReference type="Pfam" id="PF13360"/>
    </source>
</evidence>
<evidence type="ECO:0000256" key="1">
    <source>
        <dbReference type="ARBA" id="ARBA00001931"/>
    </source>
</evidence>
<evidence type="ECO:0000256" key="3">
    <source>
        <dbReference type="ARBA" id="ARBA00023002"/>
    </source>
</evidence>
<feature type="chain" id="PRO_5041447442" evidence="4">
    <location>
        <begin position="19"/>
        <end position="494"/>
    </location>
</feature>
<dbReference type="Proteomes" id="UP001174936">
    <property type="component" value="Unassembled WGS sequence"/>
</dbReference>
<dbReference type="Gene3D" id="2.140.10.10">
    <property type="entry name" value="Quinoprotein alcohol dehydrogenase-like superfamily"/>
    <property type="match status" value="1"/>
</dbReference>
<evidence type="ECO:0000313" key="6">
    <source>
        <dbReference type="EMBL" id="KAK0658017.1"/>
    </source>
</evidence>
<gene>
    <name evidence="6" type="ORF">B0T16DRAFT_314622</name>
</gene>
<dbReference type="GO" id="GO:0016491">
    <property type="term" value="F:oxidoreductase activity"/>
    <property type="evidence" value="ECO:0007669"/>
    <property type="project" value="UniProtKB-KW"/>
</dbReference>
<dbReference type="InterPro" id="IPR011047">
    <property type="entry name" value="Quinoprotein_ADH-like_sf"/>
</dbReference>
<name>A0AA39YUU6_9PEZI</name>
<dbReference type="Pfam" id="PF13360">
    <property type="entry name" value="PQQ_2"/>
    <property type="match status" value="1"/>
</dbReference>
<keyword evidence="3" id="KW-0560">Oxidoreductase</keyword>
<dbReference type="SMART" id="SM00564">
    <property type="entry name" value="PQQ"/>
    <property type="match status" value="3"/>
</dbReference>
<organism evidence="6 7">
    <name type="scientific">Cercophora newfieldiana</name>
    <dbReference type="NCBI Taxonomy" id="92897"/>
    <lineage>
        <taxon>Eukaryota</taxon>
        <taxon>Fungi</taxon>
        <taxon>Dikarya</taxon>
        <taxon>Ascomycota</taxon>
        <taxon>Pezizomycotina</taxon>
        <taxon>Sordariomycetes</taxon>
        <taxon>Sordariomycetidae</taxon>
        <taxon>Sordariales</taxon>
        <taxon>Lasiosphaeriaceae</taxon>
        <taxon>Cercophora</taxon>
    </lineage>
</organism>